<accession>A0ABN8LXU9</accession>
<protein>
    <submittedName>
        <fullName evidence="2">Uncharacterized protein</fullName>
    </submittedName>
</protein>
<dbReference type="Proteomes" id="UP001159427">
    <property type="component" value="Unassembled WGS sequence"/>
</dbReference>
<organism evidence="2 3">
    <name type="scientific">Porites evermanni</name>
    <dbReference type="NCBI Taxonomy" id="104178"/>
    <lineage>
        <taxon>Eukaryota</taxon>
        <taxon>Metazoa</taxon>
        <taxon>Cnidaria</taxon>
        <taxon>Anthozoa</taxon>
        <taxon>Hexacorallia</taxon>
        <taxon>Scleractinia</taxon>
        <taxon>Fungiina</taxon>
        <taxon>Poritidae</taxon>
        <taxon>Porites</taxon>
    </lineage>
</organism>
<feature type="non-terminal residue" evidence="2">
    <location>
        <position position="1"/>
    </location>
</feature>
<dbReference type="EMBL" id="CALNXI010000151">
    <property type="protein sequence ID" value="CAH3020557.1"/>
    <property type="molecule type" value="Genomic_DNA"/>
</dbReference>
<gene>
    <name evidence="2" type="ORF">PEVE_00007679</name>
</gene>
<evidence type="ECO:0000313" key="2">
    <source>
        <dbReference type="EMBL" id="CAH3020557.1"/>
    </source>
</evidence>
<feature type="non-terminal residue" evidence="2">
    <location>
        <position position="175"/>
    </location>
</feature>
<comment type="caution">
    <text evidence="2">The sequence shown here is derived from an EMBL/GenBank/DDBJ whole genome shotgun (WGS) entry which is preliminary data.</text>
</comment>
<proteinExistence type="predicted"/>
<keyword evidence="3" id="KW-1185">Reference proteome</keyword>
<sequence>VSERAQRGHETDGSRSKPSDFPFSLPANNIPEKCKKLAVLVSTDKTKEVLDSQLSHEQVKGLTDNEVEKFYKRYEAYIGSKTTKTLLRSFFMLASKAIGMVVKVDDVEALQKDLQKDFVMNSTFSSVAGNMALHCGRLLAFGNAALITAKHINFQKETEKEPRKEPVQEHCREAD</sequence>
<feature type="region of interest" description="Disordered" evidence="1">
    <location>
        <begin position="1"/>
        <end position="27"/>
    </location>
</feature>
<evidence type="ECO:0000313" key="3">
    <source>
        <dbReference type="Proteomes" id="UP001159427"/>
    </source>
</evidence>
<evidence type="ECO:0000256" key="1">
    <source>
        <dbReference type="SAM" id="MobiDB-lite"/>
    </source>
</evidence>
<feature type="compositionally biased region" description="Basic and acidic residues" evidence="1">
    <location>
        <begin position="1"/>
        <end position="18"/>
    </location>
</feature>
<reference evidence="2 3" key="1">
    <citation type="submission" date="2022-05" db="EMBL/GenBank/DDBJ databases">
        <authorList>
            <consortium name="Genoscope - CEA"/>
            <person name="William W."/>
        </authorList>
    </citation>
    <scope>NUCLEOTIDE SEQUENCE [LARGE SCALE GENOMIC DNA]</scope>
</reference>
<name>A0ABN8LXU9_9CNID</name>